<proteinExistence type="predicted"/>
<dbReference type="Proteomes" id="UP001501074">
    <property type="component" value="Unassembled WGS sequence"/>
</dbReference>
<dbReference type="SUPFAM" id="SSF46894">
    <property type="entry name" value="C-terminal effector domain of the bipartite response regulators"/>
    <property type="match status" value="1"/>
</dbReference>
<dbReference type="PANTHER" id="PTHR44688:SF16">
    <property type="entry name" value="DNA-BINDING TRANSCRIPTIONAL ACTIVATOR DEVR_DOSR"/>
    <property type="match status" value="1"/>
</dbReference>
<evidence type="ECO:0000313" key="6">
    <source>
        <dbReference type="Proteomes" id="UP001501074"/>
    </source>
</evidence>
<comment type="caution">
    <text evidence="5">The sequence shown here is derived from an EMBL/GenBank/DDBJ whole genome shotgun (WGS) entry which is preliminary data.</text>
</comment>
<evidence type="ECO:0000256" key="3">
    <source>
        <dbReference type="ARBA" id="ARBA00023163"/>
    </source>
</evidence>
<evidence type="ECO:0000313" key="5">
    <source>
        <dbReference type="EMBL" id="GAA3602162.1"/>
    </source>
</evidence>
<dbReference type="InterPro" id="IPR016032">
    <property type="entry name" value="Sig_transdc_resp-reg_C-effctor"/>
</dbReference>
<dbReference type="EMBL" id="BAAAZO010000002">
    <property type="protein sequence ID" value="GAA3602162.1"/>
    <property type="molecule type" value="Genomic_DNA"/>
</dbReference>
<keyword evidence="2" id="KW-0238">DNA-binding</keyword>
<dbReference type="SMART" id="SM00421">
    <property type="entry name" value="HTH_LUXR"/>
    <property type="match status" value="1"/>
</dbReference>
<name>A0ABP6ZCK4_9ACTN</name>
<dbReference type="CDD" id="cd06170">
    <property type="entry name" value="LuxR_C_like"/>
    <property type="match status" value="1"/>
</dbReference>
<dbReference type="PROSITE" id="PS50043">
    <property type="entry name" value="HTH_LUXR_2"/>
    <property type="match status" value="1"/>
</dbReference>
<dbReference type="InterPro" id="IPR000792">
    <property type="entry name" value="Tscrpt_reg_LuxR_C"/>
</dbReference>
<evidence type="ECO:0000256" key="1">
    <source>
        <dbReference type="ARBA" id="ARBA00023015"/>
    </source>
</evidence>
<dbReference type="InterPro" id="IPR036388">
    <property type="entry name" value="WH-like_DNA-bd_sf"/>
</dbReference>
<dbReference type="PROSITE" id="PS00622">
    <property type="entry name" value="HTH_LUXR_1"/>
    <property type="match status" value="1"/>
</dbReference>
<dbReference type="InterPro" id="IPR027417">
    <property type="entry name" value="P-loop_NTPase"/>
</dbReference>
<feature type="domain" description="HTH luxR-type" evidence="4">
    <location>
        <begin position="205"/>
        <end position="269"/>
    </location>
</feature>
<keyword evidence="6" id="KW-1185">Reference proteome</keyword>
<sequence>MSASVLFELRGPEVVPEQVNDRPELAVLSSRLARPENGPSSTVLRGAPGTGRSALLDALAAQAPTHGLRVLRACGAEAEAELPFSGLHQLLYPLREYIARLPGTQRQALNRAFGLTDGPEPSRFVISAAALALVDTAATAQGPLLLLVDDVVGIDPSSAEVLGFIARRLSGRPVLFLAAATDDDPATLTAGLPELRLRDTGSGTQSASSSDLTAQELRIADLAAQGLTNKQIGERLFLSHRTVSTHLYRIFPKLGISSRAALRDALAAH</sequence>
<organism evidence="5 6">
    <name type="scientific">Kineosporia mesophila</name>
    <dbReference type="NCBI Taxonomy" id="566012"/>
    <lineage>
        <taxon>Bacteria</taxon>
        <taxon>Bacillati</taxon>
        <taxon>Actinomycetota</taxon>
        <taxon>Actinomycetes</taxon>
        <taxon>Kineosporiales</taxon>
        <taxon>Kineosporiaceae</taxon>
        <taxon>Kineosporia</taxon>
    </lineage>
</organism>
<keyword evidence="1" id="KW-0805">Transcription regulation</keyword>
<dbReference type="Gene3D" id="1.10.10.10">
    <property type="entry name" value="Winged helix-like DNA-binding domain superfamily/Winged helix DNA-binding domain"/>
    <property type="match status" value="1"/>
</dbReference>
<gene>
    <name evidence="5" type="ORF">GCM10022223_17390</name>
</gene>
<dbReference type="SUPFAM" id="SSF52540">
    <property type="entry name" value="P-loop containing nucleoside triphosphate hydrolases"/>
    <property type="match status" value="1"/>
</dbReference>
<dbReference type="InterPro" id="IPR041664">
    <property type="entry name" value="AAA_16"/>
</dbReference>
<accession>A0ABP6ZCK4</accession>
<protein>
    <recommendedName>
        <fullName evidence="4">HTH luxR-type domain-containing protein</fullName>
    </recommendedName>
</protein>
<dbReference type="Pfam" id="PF13191">
    <property type="entry name" value="AAA_16"/>
    <property type="match status" value="1"/>
</dbReference>
<dbReference type="Pfam" id="PF00196">
    <property type="entry name" value="GerE"/>
    <property type="match status" value="1"/>
</dbReference>
<keyword evidence="3" id="KW-0804">Transcription</keyword>
<dbReference type="PRINTS" id="PR00038">
    <property type="entry name" value="HTHLUXR"/>
</dbReference>
<dbReference type="PANTHER" id="PTHR44688">
    <property type="entry name" value="DNA-BINDING TRANSCRIPTIONAL ACTIVATOR DEVR_DOSR"/>
    <property type="match status" value="1"/>
</dbReference>
<reference evidence="6" key="1">
    <citation type="journal article" date="2019" name="Int. J. Syst. Evol. Microbiol.">
        <title>The Global Catalogue of Microorganisms (GCM) 10K type strain sequencing project: providing services to taxonomists for standard genome sequencing and annotation.</title>
        <authorList>
            <consortium name="The Broad Institute Genomics Platform"/>
            <consortium name="The Broad Institute Genome Sequencing Center for Infectious Disease"/>
            <person name="Wu L."/>
            <person name="Ma J."/>
        </authorList>
    </citation>
    <scope>NUCLEOTIDE SEQUENCE [LARGE SCALE GENOMIC DNA]</scope>
    <source>
        <strain evidence="6">JCM 16902</strain>
    </source>
</reference>
<evidence type="ECO:0000256" key="2">
    <source>
        <dbReference type="ARBA" id="ARBA00023125"/>
    </source>
</evidence>
<evidence type="ECO:0000259" key="4">
    <source>
        <dbReference type="PROSITE" id="PS50043"/>
    </source>
</evidence>